<feature type="compositionally biased region" description="Low complexity" evidence="1">
    <location>
        <begin position="447"/>
        <end position="465"/>
    </location>
</feature>
<evidence type="ECO:0000256" key="2">
    <source>
        <dbReference type="SAM" id="Phobius"/>
    </source>
</evidence>
<feature type="transmembrane region" description="Helical" evidence="2">
    <location>
        <begin position="67"/>
        <end position="88"/>
    </location>
</feature>
<sequence length="821" mass="85968">MLNQPSPDLRPENELTGDAANDAADLARQARRLSMWARVVLVPVAVIGAVLSYQSLYKAALPTFGPYLAAGFPLLVDLLILGASLQYVAGAKIGRPMTGWRLTAHCGVAGTLVLNALAARELGEVPWHVTAPAVWAVLVELTGKQVLGQWKAVHHGPAASIAPSLWLSAPVESVRTRLLMARTGVADAHQARIGVGTAAAAREALNLSLPRRVSPRKDAKRVRRVVNRQLRAGSLPPSAVLDAVGWTNPEKLPDRSPESILRAVVQTILRGPGHHEMEDDPHTAAVGSRTVRGEDESAKGMTRGRSARPGDRSDESSDESSGPGGFSGAGRGVAGEYAGSNEGPSNAMVPGAATPPDGNAVPAWAEQGEYPGQLVPGPGGHAGTVVAGPAGQVERYGRTESRPGEYVESNGYAGSVVVPPRGEFRDRSGLEPGERGGRRTAAVGAQPAGAVHAGTAHAGTAQPAASGESSSAGQVVQEHSPRVPEPQFGQQTQFARGARFAYEPQRTAQFAQASQQSSPQTAPGSPYAAGRADRVHVGGTGAPTENAEAPGSAWPASDQGVDENGGAPTRPVPGAVARGSFRPASYTVDGTAVPVSSYTPGSAPTQRSSRPATAEGDIRADIRADEGTRPVPEPGQRPSWPAAEEPPVVREPRPAPKPSQRPSWLVSDGEAADYDYDAIGDQAPDYEAMGDEVPDYEAPDLPVSRATQETQRVHQSASTHRDPTPATTQSHTIILPDAYGAEGEDEDLSPTAPTRVRKGRMTLQQQEERLAAAIRIVRDQPDVTGGQLCIELAKLGWDTSSRTASRILVEAREAPALRAVQ</sequence>
<keyword evidence="2" id="KW-1133">Transmembrane helix</keyword>
<accession>A0ABP6ZW48</accession>
<feature type="compositionally biased region" description="Basic and acidic residues" evidence="1">
    <location>
        <begin position="422"/>
        <end position="437"/>
    </location>
</feature>
<dbReference type="Pfam" id="PF10935">
    <property type="entry name" value="DUF2637"/>
    <property type="match status" value="1"/>
</dbReference>
<feature type="transmembrane region" description="Helical" evidence="2">
    <location>
        <begin position="100"/>
        <end position="118"/>
    </location>
</feature>
<protein>
    <recommendedName>
        <fullName evidence="5">DUF2637 domain-containing protein</fullName>
    </recommendedName>
</protein>
<evidence type="ECO:0000313" key="3">
    <source>
        <dbReference type="EMBL" id="GAA3620375.1"/>
    </source>
</evidence>
<feature type="compositionally biased region" description="Gly residues" evidence="1">
    <location>
        <begin position="322"/>
        <end position="333"/>
    </location>
</feature>
<proteinExistence type="predicted"/>
<dbReference type="EMBL" id="BAAAZO010000006">
    <property type="protein sequence ID" value="GAA3620375.1"/>
    <property type="molecule type" value="Genomic_DNA"/>
</dbReference>
<feature type="region of interest" description="Disordered" evidence="1">
    <location>
        <begin position="271"/>
        <end position="364"/>
    </location>
</feature>
<feature type="compositionally biased region" description="Polar residues" evidence="1">
    <location>
        <begin position="594"/>
        <end position="611"/>
    </location>
</feature>
<keyword evidence="2" id="KW-0472">Membrane</keyword>
<organism evidence="3 4">
    <name type="scientific">Kineosporia mesophila</name>
    <dbReference type="NCBI Taxonomy" id="566012"/>
    <lineage>
        <taxon>Bacteria</taxon>
        <taxon>Bacillati</taxon>
        <taxon>Actinomycetota</taxon>
        <taxon>Actinomycetes</taxon>
        <taxon>Kineosporiales</taxon>
        <taxon>Kineosporiaceae</taxon>
        <taxon>Kineosporia</taxon>
    </lineage>
</organism>
<dbReference type="InterPro" id="IPR021235">
    <property type="entry name" value="DUF2637"/>
</dbReference>
<dbReference type="Proteomes" id="UP001501074">
    <property type="component" value="Unassembled WGS sequence"/>
</dbReference>
<feature type="compositionally biased region" description="Basic and acidic residues" evidence="1">
    <location>
        <begin position="273"/>
        <end position="282"/>
    </location>
</feature>
<comment type="caution">
    <text evidence="3">The sequence shown here is derived from an EMBL/GenBank/DDBJ whole genome shotgun (WGS) entry which is preliminary data.</text>
</comment>
<gene>
    <name evidence="3" type="ORF">GCM10022223_41600</name>
</gene>
<feature type="region of interest" description="Disordered" evidence="1">
    <location>
        <begin position="400"/>
        <end position="493"/>
    </location>
</feature>
<evidence type="ECO:0008006" key="5">
    <source>
        <dbReference type="Google" id="ProtNLM"/>
    </source>
</evidence>
<feature type="transmembrane region" description="Helical" evidence="2">
    <location>
        <begin position="35"/>
        <end position="55"/>
    </location>
</feature>
<feature type="compositionally biased region" description="Low complexity" evidence="1">
    <location>
        <begin position="508"/>
        <end position="526"/>
    </location>
</feature>
<evidence type="ECO:0000313" key="4">
    <source>
        <dbReference type="Proteomes" id="UP001501074"/>
    </source>
</evidence>
<dbReference type="RefSeq" id="WP_231481054.1">
    <property type="nucleotide sequence ID" value="NZ_BAAAZO010000006.1"/>
</dbReference>
<keyword evidence="2" id="KW-0812">Transmembrane</keyword>
<name>A0ABP6ZW48_9ACTN</name>
<keyword evidence="4" id="KW-1185">Reference proteome</keyword>
<feature type="region of interest" description="Disordered" evidence="1">
    <location>
        <begin position="506"/>
        <end position="672"/>
    </location>
</feature>
<reference evidence="4" key="1">
    <citation type="journal article" date="2019" name="Int. J. Syst. Evol. Microbiol.">
        <title>The Global Catalogue of Microorganisms (GCM) 10K type strain sequencing project: providing services to taxonomists for standard genome sequencing and annotation.</title>
        <authorList>
            <consortium name="The Broad Institute Genomics Platform"/>
            <consortium name="The Broad Institute Genome Sequencing Center for Infectious Disease"/>
            <person name="Wu L."/>
            <person name="Ma J."/>
        </authorList>
    </citation>
    <scope>NUCLEOTIDE SEQUENCE [LARGE SCALE GENOMIC DNA]</scope>
    <source>
        <strain evidence="4">JCM 16902</strain>
    </source>
</reference>
<evidence type="ECO:0000256" key="1">
    <source>
        <dbReference type="SAM" id="MobiDB-lite"/>
    </source>
</evidence>
<feature type="compositionally biased region" description="Basic and acidic residues" evidence="1">
    <location>
        <begin position="616"/>
        <end position="628"/>
    </location>
</feature>